<dbReference type="AlphaFoldDB" id="X1SSC2"/>
<gene>
    <name evidence="1" type="ORF">S12H4_24839</name>
</gene>
<reference evidence="1" key="1">
    <citation type="journal article" date="2014" name="Front. Microbiol.">
        <title>High frequency of phylogenetically diverse reductive dehalogenase-homologous genes in deep subseafloor sedimentary metagenomes.</title>
        <authorList>
            <person name="Kawai M."/>
            <person name="Futagami T."/>
            <person name="Toyoda A."/>
            <person name="Takaki Y."/>
            <person name="Nishi S."/>
            <person name="Hori S."/>
            <person name="Arai W."/>
            <person name="Tsubouchi T."/>
            <person name="Morono Y."/>
            <person name="Uchiyama I."/>
            <person name="Ito T."/>
            <person name="Fujiyama A."/>
            <person name="Inagaki F."/>
            <person name="Takami H."/>
        </authorList>
    </citation>
    <scope>NUCLEOTIDE SEQUENCE</scope>
    <source>
        <strain evidence="1">Expedition CK06-06</strain>
    </source>
</reference>
<comment type="caution">
    <text evidence="1">The sequence shown here is derived from an EMBL/GenBank/DDBJ whole genome shotgun (WGS) entry which is preliminary data.</text>
</comment>
<protein>
    <submittedName>
        <fullName evidence="1">Uncharacterized protein</fullName>
    </submittedName>
</protein>
<name>X1SSC2_9ZZZZ</name>
<feature type="non-terminal residue" evidence="1">
    <location>
        <position position="37"/>
    </location>
</feature>
<proteinExistence type="predicted"/>
<sequence length="37" mass="4291">MSAIFQLEKLGFTAHETFINHSFNANEAFENFTKLEI</sequence>
<accession>X1SSC2</accession>
<evidence type="ECO:0000313" key="1">
    <source>
        <dbReference type="EMBL" id="GAI82011.1"/>
    </source>
</evidence>
<organism evidence="1">
    <name type="scientific">marine sediment metagenome</name>
    <dbReference type="NCBI Taxonomy" id="412755"/>
    <lineage>
        <taxon>unclassified sequences</taxon>
        <taxon>metagenomes</taxon>
        <taxon>ecological metagenomes</taxon>
    </lineage>
</organism>
<dbReference type="EMBL" id="BARW01013634">
    <property type="protein sequence ID" value="GAI82011.1"/>
    <property type="molecule type" value="Genomic_DNA"/>
</dbReference>